<dbReference type="Proteomes" id="UP001335648">
    <property type="component" value="Unassembled WGS sequence"/>
</dbReference>
<organism evidence="2 3">
    <name type="scientific">Champsocephalus esox</name>
    <name type="common">pike icefish</name>
    <dbReference type="NCBI Taxonomy" id="159716"/>
    <lineage>
        <taxon>Eukaryota</taxon>
        <taxon>Metazoa</taxon>
        <taxon>Chordata</taxon>
        <taxon>Craniata</taxon>
        <taxon>Vertebrata</taxon>
        <taxon>Euteleostomi</taxon>
        <taxon>Actinopterygii</taxon>
        <taxon>Neopterygii</taxon>
        <taxon>Teleostei</taxon>
        <taxon>Neoteleostei</taxon>
        <taxon>Acanthomorphata</taxon>
        <taxon>Eupercaria</taxon>
        <taxon>Perciformes</taxon>
        <taxon>Notothenioidei</taxon>
        <taxon>Channichthyidae</taxon>
        <taxon>Champsocephalus</taxon>
    </lineage>
</organism>
<dbReference type="EMBL" id="JAULUE010002047">
    <property type="protein sequence ID" value="KAK5913221.1"/>
    <property type="molecule type" value="Genomic_DNA"/>
</dbReference>
<name>A0AAN8HEZ2_9TELE</name>
<proteinExistence type="predicted"/>
<gene>
    <name evidence="2" type="ORF">CesoFtcFv8_003021</name>
</gene>
<sequence length="90" mass="10247">MTVDVRKKEMTSTPGNGLKKKQPMKPAELILILIHGQKVNTMTLSWMRTIGLRKMIVMQTRLNIVKKRLHLKLSLLNVISVQGHICGSDR</sequence>
<dbReference type="AlphaFoldDB" id="A0AAN8HEZ2"/>
<reference evidence="2 3" key="1">
    <citation type="journal article" date="2023" name="Mol. Biol. Evol.">
        <title>Genomics of Secondarily Temperate Adaptation in the Only Non-Antarctic Icefish.</title>
        <authorList>
            <person name="Rivera-Colon A.G."/>
            <person name="Rayamajhi N."/>
            <person name="Minhas B.F."/>
            <person name="Madrigal G."/>
            <person name="Bilyk K.T."/>
            <person name="Yoon V."/>
            <person name="Hune M."/>
            <person name="Gregory S."/>
            <person name="Cheng C.H.C."/>
            <person name="Catchen J.M."/>
        </authorList>
    </citation>
    <scope>NUCLEOTIDE SEQUENCE [LARGE SCALE GENOMIC DNA]</scope>
    <source>
        <strain evidence="2">JC2023a</strain>
    </source>
</reference>
<comment type="caution">
    <text evidence="2">The sequence shown here is derived from an EMBL/GenBank/DDBJ whole genome shotgun (WGS) entry which is preliminary data.</text>
</comment>
<evidence type="ECO:0000256" key="1">
    <source>
        <dbReference type="SAM" id="MobiDB-lite"/>
    </source>
</evidence>
<feature type="compositionally biased region" description="Basic and acidic residues" evidence="1">
    <location>
        <begin position="1"/>
        <end position="10"/>
    </location>
</feature>
<accession>A0AAN8HEZ2</accession>
<keyword evidence="3" id="KW-1185">Reference proteome</keyword>
<feature type="region of interest" description="Disordered" evidence="1">
    <location>
        <begin position="1"/>
        <end position="22"/>
    </location>
</feature>
<evidence type="ECO:0000313" key="2">
    <source>
        <dbReference type="EMBL" id="KAK5913221.1"/>
    </source>
</evidence>
<evidence type="ECO:0000313" key="3">
    <source>
        <dbReference type="Proteomes" id="UP001335648"/>
    </source>
</evidence>
<protein>
    <submittedName>
        <fullName evidence="2">Uncharacterized protein</fullName>
    </submittedName>
</protein>